<dbReference type="InterPro" id="IPR002898">
    <property type="entry name" value="MotA_ExbB_proton_chnl"/>
</dbReference>
<evidence type="ECO:0000256" key="3">
    <source>
        <dbReference type="ARBA" id="ARBA00022692"/>
    </source>
</evidence>
<keyword evidence="3 7" id="KW-0812">Transmembrane</keyword>
<feature type="transmembrane region" description="Helical" evidence="7">
    <location>
        <begin position="12"/>
        <end position="35"/>
    </location>
</feature>
<keyword evidence="2" id="KW-1003">Cell membrane</keyword>
<keyword evidence="10" id="KW-1185">Reference proteome</keyword>
<dbReference type="InterPro" id="IPR050790">
    <property type="entry name" value="ExbB/TolQ_transport"/>
</dbReference>
<keyword evidence="5 7" id="KW-0472">Membrane</keyword>
<feature type="domain" description="MotA/TolQ/ExbB proton channel" evidence="8">
    <location>
        <begin position="91"/>
        <end position="194"/>
    </location>
</feature>
<proteinExistence type="inferred from homology"/>
<reference evidence="9 10" key="1">
    <citation type="submission" date="2015-02" db="EMBL/GenBank/DDBJ databases">
        <title>Single-cell genomics of uncultivated deep-branching MTB reveals a conserved set of magnetosome genes.</title>
        <authorList>
            <person name="Kolinko S."/>
            <person name="Richter M."/>
            <person name="Glockner F.O."/>
            <person name="Brachmann A."/>
            <person name="Schuler D."/>
        </authorList>
    </citation>
    <scope>NUCLEOTIDE SEQUENCE [LARGE SCALE GENOMIC DNA]</scope>
    <source>
        <strain evidence="9">TM-1</strain>
    </source>
</reference>
<dbReference type="GO" id="GO:0005886">
    <property type="term" value="C:plasma membrane"/>
    <property type="evidence" value="ECO:0007669"/>
    <property type="project" value="UniProtKB-SubCell"/>
</dbReference>
<comment type="caution">
    <text evidence="9">The sequence shown here is derived from an EMBL/GenBank/DDBJ whole genome shotgun (WGS) entry which is preliminary data.</text>
</comment>
<accession>A0A0F3GV89</accession>
<sequence>MDQTAFSLVLQAGVIVKLVLVTLLLFSAISWGIIWTKWRHFSKAKGETLSFLRYFRSGKEASGLNKVARACNLSPVANIYRSVYEDRNIEGIDGLRRAVRRYSSTESAKLEKALGFLATTGSTTPFIGLFGTVWGIMNAFMGIGSVGSASLAVVAPGIAEALIATAAGLVAAIPAVIGYNFFLNSVRTMTIEMDDFAEDLVAFFHGMMNEDRTR</sequence>
<dbReference type="PATRIC" id="fig|29290.4.peg.2658"/>
<keyword evidence="6" id="KW-0653">Protein transport</keyword>
<organism evidence="9 10">
    <name type="scientific">Candidatus Magnetobacterium bavaricum</name>
    <dbReference type="NCBI Taxonomy" id="29290"/>
    <lineage>
        <taxon>Bacteria</taxon>
        <taxon>Pseudomonadati</taxon>
        <taxon>Nitrospirota</taxon>
        <taxon>Thermodesulfovibrionia</taxon>
        <taxon>Thermodesulfovibrionales</taxon>
        <taxon>Candidatus Magnetobacteriaceae</taxon>
        <taxon>Candidatus Magnetobacterium</taxon>
    </lineage>
</organism>
<dbReference type="PANTHER" id="PTHR30625">
    <property type="entry name" value="PROTEIN TOLQ"/>
    <property type="match status" value="1"/>
</dbReference>
<evidence type="ECO:0000259" key="8">
    <source>
        <dbReference type="Pfam" id="PF01618"/>
    </source>
</evidence>
<evidence type="ECO:0000256" key="2">
    <source>
        <dbReference type="ARBA" id="ARBA00022475"/>
    </source>
</evidence>
<feature type="transmembrane region" description="Helical" evidence="7">
    <location>
        <begin position="161"/>
        <end position="183"/>
    </location>
</feature>
<dbReference type="PANTHER" id="PTHR30625:SF3">
    <property type="entry name" value="TOL-PAL SYSTEM PROTEIN TOLQ"/>
    <property type="match status" value="1"/>
</dbReference>
<keyword evidence="4 7" id="KW-1133">Transmembrane helix</keyword>
<comment type="subcellular location">
    <subcellularLocation>
        <location evidence="1">Cell membrane</location>
        <topology evidence="1">Multi-pass membrane protein</topology>
    </subcellularLocation>
    <subcellularLocation>
        <location evidence="6">Membrane</location>
        <topology evidence="6">Multi-pass membrane protein</topology>
    </subcellularLocation>
</comment>
<evidence type="ECO:0000313" key="9">
    <source>
        <dbReference type="EMBL" id="KJU85811.1"/>
    </source>
</evidence>
<evidence type="ECO:0000256" key="5">
    <source>
        <dbReference type="ARBA" id="ARBA00023136"/>
    </source>
</evidence>
<dbReference type="Proteomes" id="UP000033423">
    <property type="component" value="Unassembled WGS sequence"/>
</dbReference>
<keyword evidence="6" id="KW-0813">Transport</keyword>
<evidence type="ECO:0000256" key="1">
    <source>
        <dbReference type="ARBA" id="ARBA00004651"/>
    </source>
</evidence>
<dbReference type="EMBL" id="LACI01000852">
    <property type="protein sequence ID" value="KJU85811.1"/>
    <property type="molecule type" value="Genomic_DNA"/>
</dbReference>
<evidence type="ECO:0000313" key="10">
    <source>
        <dbReference type="Proteomes" id="UP000033423"/>
    </source>
</evidence>
<name>A0A0F3GV89_9BACT</name>
<evidence type="ECO:0000256" key="4">
    <source>
        <dbReference type="ARBA" id="ARBA00022989"/>
    </source>
</evidence>
<dbReference type="GO" id="GO:0017038">
    <property type="term" value="P:protein import"/>
    <property type="evidence" value="ECO:0007669"/>
    <property type="project" value="TreeGrafter"/>
</dbReference>
<dbReference type="Pfam" id="PF01618">
    <property type="entry name" value="MotA_ExbB"/>
    <property type="match status" value="1"/>
</dbReference>
<evidence type="ECO:0000256" key="7">
    <source>
        <dbReference type="SAM" id="Phobius"/>
    </source>
</evidence>
<comment type="similarity">
    <text evidence="6">Belongs to the exbB/tolQ family.</text>
</comment>
<dbReference type="AlphaFoldDB" id="A0A0F3GV89"/>
<protein>
    <submittedName>
        <fullName evidence="9">TolQ protein</fullName>
    </submittedName>
</protein>
<gene>
    <name evidence="9" type="ORF">MBAV_002000</name>
</gene>
<evidence type="ECO:0000256" key="6">
    <source>
        <dbReference type="RuleBase" id="RU004057"/>
    </source>
</evidence>